<dbReference type="Pfam" id="PF00339">
    <property type="entry name" value="Arrestin_N"/>
    <property type="match status" value="1"/>
</dbReference>
<dbReference type="InterPro" id="IPR014752">
    <property type="entry name" value="Arrestin-like_C"/>
</dbReference>
<reference evidence="2 3" key="1">
    <citation type="journal article" date="2008" name="Nature">
        <title>The genome of Laccaria bicolor provides insights into mycorrhizal symbiosis.</title>
        <authorList>
            <person name="Martin F."/>
            <person name="Aerts A."/>
            <person name="Ahren D."/>
            <person name="Brun A."/>
            <person name="Danchin E.G.J."/>
            <person name="Duchaussoy F."/>
            <person name="Gibon J."/>
            <person name="Kohler A."/>
            <person name="Lindquist E."/>
            <person name="Pereda V."/>
            <person name="Salamov A."/>
            <person name="Shapiro H.J."/>
            <person name="Wuyts J."/>
            <person name="Blaudez D."/>
            <person name="Buee M."/>
            <person name="Brokstein P."/>
            <person name="Canbaeck B."/>
            <person name="Cohen D."/>
            <person name="Courty P.E."/>
            <person name="Coutinho P.M."/>
            <person name="Delaruelle C."/>
            <person name="Detter J.C."/>
            <person name="Deveau A."/>
            <person name="DiFazio S."/>
            <person name="Duplessis S."/>
            <person name="Fraissinet-Tachet L."/>
            <person name="Lucic E."/>
            <person name="Frey-Klett P."/>
            <person name="Fourrey C."/>
            <person name="Feussner I."/>
            <person name="Gay G."/>
            <person name="Grimwood J."/>
            <person name="Hoegger P.J."/>
            <person name="Jain P."/>
            <person name="Kilaru S."/>
            <person name="Labbe J."/>
            <person name="Lin Y.C."/>
            <person name="Legue V."/>
            <person name="Le Tacon F."/>
            <person name="Marmeisse R."/>
            <person name="Melayah D."/>
            <person name="Montanini B."/>
            <person name="Muratet M."/>
            <person name="Nehls U."/>
            <person name="Niculita-Hirzel H."/>
            <person name="Oudot-Le Secq M.P."/>
            <person name="Peter M."/>
            <person name="Quesneville H."/>
            <person name="Rajashekar B."/>
            <person name="Reich M."/>
            <person name="Rouhier N."/>
            <person name="Schmutz J."/>
            <person name="Yin T."/>
            <person name="Chalot M."/>
            <person name="Henrissat B."/>
            <person name="Kuees U."/>
            <person name="Lucas S."/>
            <person name="Van de Peer Y."/>
            <person name="Podila G.K."/>
            <person name="Polle A."/>
            <person name="Pukkila P.J."/>
            <person name="Richardson P.M."/>
            <person name="Rouze P."/>
            <person name="Sanders I.R."/>
            <person name="Stajich J.E."/>
            <person name="Tunlid A."/>
            <person name="Tuskan G."/>
            <person name="Grigoriev I.V."/>
        </authorList>
    </citation>
    <scope>NUCLEOTIDE SEQUENCE [LARGE SCALE GENOMIC DNA]</scope>
    <source>
        <strain evidence="3">S238N-H82 / ATCC MYA-4686</strain>
    </source>
</reference>
<dbReference type="InterPro" id="IPR011021">
    <property type="entry name" value="Arrestin-like_N"/>
</dbReference>
<dbReference type="KEGG" id="lbc:LACBIDRAFT_311526"/>
<gene>
    <name evidence="2" type="ORF">LACBIDRAFT_311526</name>
</gene>
<dbReference type="InParanoid" id="B0CXL5"/>
<sequence length="460" mass="51424">MSSFAFPPRYSTAVRDDLPRYSLVFQPRNNPPRAVLPTHCKHRFHIRNGGAHKNKPWATLTVFSKADVTTQKAPRFFGSDPVAGTIEFDIETPLTVNSITISLRGRVITSFLDGGSYTFMDHRVPIWHRSSTNKTMDGKLVGAHSWPFSFPFPQEVCIPGRESETFPAPQTFLERGTNANVQYDLVLHITHGLLRPDSKLQTGVVYVPDIKPGPSSFLSQQAYRDGRIAPPPHLDPAGWLMLPKVLIRGQLLGYDVGLECLLCLANPQCYTRGTIIPLHIRIHTQDALALDMLASSPKMINVKLVRRVHFSQDASQATAAHVIGKQAKMTGLIEGVEDVEKAVWWALGDDDGLRVEEGPNVRRYSGEIHLRKELQPSCDFLPFCVSYFVELHSFDPSVFKLYDHPTNRHRLTSHPVRIGTLLGDGPAPVSFTKPSIGTSKSNQLQELNFNSGTAFSRMRW</sequence>
<dbReference type="RefSeq" id="XP_001876547.1">
    <property type="nucleotide sequence ID" value="XM_001876512.1"/>
</dbReference>
<feature type="domain" description="Arrestin-like N-terminal" evidence="1">
    <location>
        <begin position="73"/>
        <end position="189"/>
    </location>
</feature>
<name>B0CXL5_LACBS</name>
<dbReference type="AlphaFoldDB" id="B0CXL5"/>
<dbReference type="Gene3D" id="2.60.40.640">
    <property type="match status" value="1"/>
</dbReference>
<evidence type="ECO:0000313" key="3">
    <source>
        <dbReference type="Proteomes" id="UP000001194"/>
    </source>
</evidence>
<dbReference type="EMBL" id="DS547094">
    <property type="protein sequence ID" value="EDR12283.1"/>
    <property type="molecule type" value="Genomic_DNA"/>
</dbReference>
<organism evidence="3">
    <name type="scientific">Laccaria bicolor (strain S238N-H82 / ATCC MYA-4686)</name>
    <name type="common">Bicoloured deceiver</name>
    <name type="synonym">Laccaria laccata var. bicolor</name>
    <dbReference type="NCBI Taxonomy" id="486041"/>
    <lineage>
        <taxon>Eukaryota</taxon>
        <taxon>Fungi</taxon>
        <taxon>Dikarya</taxon>
        <taxon>Basidiomycota</taxon>
        <taxon>Agaricomycotina</taxon>
        <taxon>Agaricomycetes</taxon>
        <taxon>Agaricomycetidae</taxon>
        <taxon>Agaricales</taxon>
        <taxon>Agaricineae</taxon>
        <taxon>Hydnangiaceae</taxon>
        <taxon>Laccaria</taxon>
    </lineage>
</organism>
<dbReference type="HOGENOM" id="CLU_025691_1_1_1"/>
<evidence type="ECO:0000313" key="2">
    <source>
        <dbReference type="EMBL" id="EDR12283.1"/>
    </source>
</evidence>
<protein>
    <submittedName>
        <fullName evidence="2">Predicted protein</fullName>
    </submittedName>
</protein>
<proteinExistence type="predicted"/>
<keyword evidence="3" id="KW-1185">Reference proteome</keyword>
<accession>B0CXL5</accession>
<dbReference type="OrthoDB" id="3262423at2759"/>
<dbReference type="Proteomes" id="UP000001194">
    <property type="component" value="Unassembled WGS sequence"/>
</dbReference>
<dbReference type="GeneID" id="6072469"/>
<evidence type="ECO:0000259" key="1">
    <source>
        <dbReference type="Pfam" id="PF00339"/>
    </source>
</evidence>